<proteinExistence type="predicted"/>
<accession>A0A3B0ZC86</accession>
<sequence length="236" mass="25823">MIFRKSGCAAALFLLAGNTAYVNASNWSGEAELGLVVTTGNTETQSVNAKTKVINERASWRHTFVATALSTADEIRTTSEKYFLSGQSDYKFSEFDYFFGIVSYEDDRFSGYEYQVSEVLGYGRRVIHEPSLTLDLEGGPGARQSKIIDGDSDNELIVRLGANLEWKISDSASFSEKLSTEIGEDTTITKSITALKAQIVGSLAMKVSLTIKHTSEVPANSKKTDSETALTLVYSF</sequence>
<organism evidence="1">
    <name type="scientific">hydrothermal vent metagenome</name>
    <dbReference type="NCBI Taxonomy" id="652676"/>
    <lineage>
        <taxon>unclassified sequences</taxon>
        <taxon>metagenomes</taxon>
        <taxon>ecological metagenomes</taxon>
    </lineage>
</organism>
<dbReference type="Pfam" id="PF04338">
    <property type="entry name" value="DUF481"/>
    <property type="match status" value="1"/>
</dbReference>
<dbReference type="EMBL" id="UOFO01000080">
    <property type="protein sequence ID" value="VAW85803.1"/>
    <property type="molecule type" value="Genomic_DNA"/>
</dbReference>
<protein>
    <recommendedName>
        <fullName evidence="2">DUF481 domain-containing protein</fullName>
    </recommendedName>
</protein>
<name>A0A3B0ZC86_9ZZZZ</name>
<reference evidence="1" key="1">
    <citation type="submission" date="2018-06" db="EMBL/GenBank/DDBJ databases">
        <authorList>
            <person name="Zhirakovskaya E."/>
        </authorList>
    </citation>
    <scope>NUCLEOTIDE SEQUENCE</scope>
</reference>
<evidence type="ECO:0008006" key="2">
    <source>
        <dbReference type="Google" id="ProtNLM"/>
    </source>
</evidence>
<evidence type="ECO:0000313" key="1">
    <source>
        <dbReference type="EMBL" id="VAW85803.1"/>
    </source>
</evidence>
<dbReference type="InterPro" id="IPR007433">
    <property type="entry name" value="DUF481"/>
</dbReference>
<dbReference type="AlphaFoldDB" id="A0A3B0ZC86"/>
<gene>
    <name evidence="1" type="ORF">MNBD_GAMMA16-2122</name>
</gene>